<keyword evidence="7" id="KW-1185">Reference proteome</keyword>
<dbReference type="Gene3D" id="1.10.10.60">
    <property type="entry name" value="Homeodomain-like"/>
    <property type="match status" value="1"/>
</dbReference>
<feature type="domain" description="Homeobox" evidence="5">
    <location>
        <begin position="144"/>
        <end position="204"/>
    </location>
</feature>
<dbReference type="GO" id="GO:0000981">
    <property type="term" value="F:DNA-binding transcription factor activity, RNA polymerase II-specific"/>
    <property type="evidence" value="ECO:0007669"/>
    <property type="project" value="TreeGrafter"/>
</dbReference>
<dbReference type="CDD" id="cd00086">
    <property type="entry name" value="homeodomain"/>
    <property type="match status" value="1"/>
</dbReference>
<feature type="DNA-binding region" description="Homeobox" evidence="2">
    <location>
        <begin position="146"/>
        <end position="205"/>
    </location>
</feature>
<dbReference type="SMART" id="SM00389">
    <property type="entry name" value="HOX"/>
    <property type="match status" value="1"/>
</dbReference>
<sequence length="257" mass="29296">MSSSFQMMEVSSTTDCQITYSKPNLSYSIEEILKKPLNQNLSKEEKVLRYSRTKDHLQLQKKHPIELVVTGSIMSSSPVQTFQGNLPPDSTEQKGPTPSSAVGDIMLNSVTYLDKIQKISEDGNQEVDDEIVDAMQDSASCDRKNKRRIRTTFTIDQLNELERIFQVTHYPDVQTRDQLAAKIKLPETRVQDFTLQPRKSTSIDSPLRYYSPFQGRLIPTIINVRPPQTLHVPLQMPPYYFHFPPSIEYSSALATPT</sequence>
<dbReference type="GO" id="GO:0005634">
    <property type="term" value="C:nucleus"/>
    <property type="evidence" value="ECO:0007669"/>
    <property type="project" value="UniProtKB-SubCell"/>
</dbReference>
<evidence type="ECO:0000256" key="4">
    <source>
        <dbReference type="SAM" id="MobiDB-lite"/>
    </source>
</evidence>
<keyword evidence="2 3" id="KW-0371">Homeobox</keyword>
<proteinExistence type="predicted"/>
<dbReference type="PROSITE" id="PS50071">
    <property type="entry name" value="HOMEOBOX_2"/>
    <property type="match status" value="1"/>
</dbReference>
<reference evidence="6" key="1">
    <citation type="submission" date="2022-03" db="EMBL/GenBank/DDBJ databases">
        <authorList>
            <person name="Alioto T."/>
            <person name="Alioto T."/>
            <person name="Gomez Garrido J."/>
        </authorList>
    </citation>
    <scope>NUCLEOTIDE SEQUENCE</scope>
</reference>
<dbReference type="SUPFAM" id="SSF46689">
    <property type="entry name" value="Homeodomain-like"/>
    <property type="match status" value="1"/>
</dbReference>
<dbReference type="EMBL" id="OW240914">
    <property type="protein sequence ID" value="CAH2276642.1"/>
    <property type="molecule type" value="Genomic_DNA"/>
</dbReference>
<gene>
    <name evidence="6" type="ORF">PECUL_23A039522</name>
</gene>
<comment type="subcellular location">
    <subcellularLocation>
        <location evidence="1 2 3">Nucleus</location>
    </subcellularLocation>
</comment>
<dbReference type="InterPro" id="IPR050649">
    <property type="entry name" value="Paired_Homeobox_TFs"/>
</dbReference>
<accession>A0AAD1RSH2</accession>
<feature type="compositionally biased region" description="Polar residues" evidence="4">
    <location>
        <begin position="79"/>
        <end position="100"/>
    </location>
</feature>
<dbReference type="InterPro" id="IPR009057">
    <property type="entry name" value="Homeodomain-like_sf"/>
</dbReference>
<evidence type="ECO:0000256" key="3">
    <source>
        <dbReference type="RuleBase" id="RU000682"/>
    </source>
</evidence>
<keyword evidence="2 3" id="KW-0539">Nucleus</keyword>
<evidence type="ECO:0000259" key="5">
    <source>
        <dbReference type="PROSITE" id="PS50071"/>
    </source>
</evidence>
<evidence type="ECO:0000256" key="2">
    <source>
        <dbReference type="PROSITE-ProRule" id="PRU00108"/>
    </source>
</evidence>
<evidence type="ECO:0000313" key="6">
    <source>
        <dbReference type="EMBL" id="CAH2276642.1"/>
    </source>
</evidence>
<evidence type="ECO:0000313" key="7">
    <source>
        <dbReference type="Proteomes" id="UP001295444"/>
    </source>
</evidence>
<feature type="region of interest" description="Disordered" evidence="4">
    <location>
        <begin position="79"/>
        <end position="103"/>
    </location>
</feature>
<keyword evidence="2 3" id="KW-0238">DNA-binding</keyword>
<dbReference type="AlphaFoldDB" id="A0AAD1RSH2"/>
<dbReference type="Proteomes" id="UP001295444">
    <property type="component" value="Chromosome 03"/>
</dbReference>
<organism evidence="6 7">
    <name type="scientific">Pelobates cultripes</name>
    <name type="common">Western spadefoot toad</name>
    <dbReference type="NCBI Taxonomy" id="61616"/>
    <lineage>
        <taxon>Eukaryota</taxon>
        <taxon>Metazoa</taxon>
        <taxon>Chordata</taxon>
        <taxon>Craniata</taxon>
        <taxon>Vertebrata</taxon>
        <taxon>Euteleostomi</taxon>
        <taxon>Amphibia</taxon>
        <taxon>Batrachia</taxon>
        <taxon>Anura</taxon>
        <taxon>Pelobatoidea</taxon>
        <taxon>Pelobatidae</taxon>
        <taxon>Pelobates</taxon>
    </lineage>
</organism>
<dbReference type="GO" id="GO:0000977">
    <property type="term" value="F:RNA polymerase II transcription regulatory region sequence-specific DNA binding"/>
    <property type="evidence" value="ECO:0007669"/>
    <property type="project" value="TreeGrafter"/>
</dbReference>
<dbReference type="Pfam" id="PF00046">
    <property type="entry name" value="Homeodomain"/>
    <property type="match status" value="1"/>
</dbReference>
<dbReference type="PANTHER" id="PTHR24329:SF362">
    <property type="entry name" value="INTESTINE-SPECIFIC HOMEOBOX"/>
    <property type="match status" value="1"/>
</dbReference>
<evidence type="ECO:0000256" key="1">
    <source>
        <dbReference type="ARBA" id="ARBA00004123"/>
    </source>
</evidence>
<protein>
    <submittedName>
        <fullName evidence="6">Intestine-specific homeobox</fullName>
    </submittedName>
</protein>
<dbReference type="PANTHER" id="PTHR24329">
    <property type="entry name" value="HOMEOBOX PROTEIN ARISTALESS"/>
    <property type="match status" value="1"/>
</dbReference>
<dbReference type="InterPro" id="IPR001356">
    <property type="entry name" value="HD"/>
</dbReference>
<name>A0AAD1RSH2_PELCU</name>